<name>A0AAW3EMY5_9GAMM</name>
<evidence type="ECO:0000313" key="4">
    <source>
        <dbReference type="Proteomes" id="UP000029436"/>
    </source>
</evidence>
<reference evidence="3 4" key="1">
    <citation type="submission" date="2014-08" db="EMBL/GenBank/DDBJ databases">
        <title>Genome sequences of NCPPB Pectobacterium isolates.</title>
        <authorList>
            <person name="Glover R.H."/>
            <person name="Sapp M."/>
            <person name="Elphinstone J."/>
        </authorList>
    </citation>
    <scope>NUCLEOTIDE SEQUENCE [LARGE SCALE GENOMIC DNA]</scope>
    <source>
        <strain evidence="1 3">NCPPB 3701</strain>
        <strain evidence="2 4">NCPPB3702</strain>
    </source>
</reference>
<sequence>MMDMSFVYINAQRIISAYSVSQVSESEEHFQGICHHSNQLRTFRKDRLIENLPSYEEAVKVAAIIDASQYLHLFQKPKANLFEVFFTGFKKADKDRLVSLATENKISVRNSVTQNLQVLCCGYNAGPTKVTAARMKGVLILDEEQFLNMVSTGEVPDF</sequence>
<dbReference type="Proteomes" id="UP000029436">
    <property type="component" value="Unassembled WGS sequence"/>
</dbReference>
<dbReference type="EMBL" id="JQHP01000001">
    <property type="protein sequence ID" value="KFX09610.1"/>
    <property type="molecule type" value="Genomic_DNA"/>
</dbReference>
<dbReference type="Proteomes" id="UP000029257">
    <property type="component" value="Unassembled WGS sequence"/>
</dbReference>
<evidence type="ECO:0000313" key="3">
    <source>
        <dbReference type="Proteomes" id="UP000029257"/>
    </source>
</evidence>
<evidence type="ECO:0000313" key="1">
    <source>
        <dbReference type="EMBL" id="KFX09610.1"/>
    </source>
</evidence>
<comment type="caution">
    <text evidence="1">The sequence shown here is derived from an EMBL/GenBank/DDBJ whole genome shotgun (WGS) entry which is preliminary data.</text>
</comment>
<evidence type="ECO:0000313" key="2">
    <source>
        <dbReference type="EMBL" id="KGA29812.1"/>
    </source>
</evidence>
<keyword evidence="4" id="KW-1185">Reference proteome</keyword>
<proteinExistence type="predicted"/>
<dbReference type="EMBL" id="JQOH01000002">
    <property type="protein sequence ID" value="KGA29812.1"/>
    <property type="molecule type" value="Genomic_DNA"/>
</dbReference>
<gene>
    <name evidence="1" type="ORF">JV38_01385</name>
    <name evidence="2" type="ORF">KU73_05110</name>
</gene>
<dbReference type="Gene3D" id="3.40.50.10190">
    <property type="entry name" value="BRCT domain"/>
    <property type="match status" value="1"/>
</dbReference>
<organism evidence="1 3">
    <name type="scientific">Pectobacterium wasabiae</name>
    <dbReference type="NCBI Taxonomy" id="55208"/>
    <lineage>
        <taxon>Bacteria</taxon>
        <taxon>Pseudomonadati</taxon>
        <taxon>Pseudomonadota</taxon>
        <taxon>Gammaproteobacteria</taxon>
        <taxon>Enterobacterales</taxon>
        <taxon>Pectobacteriaceae</taxon>
        <taxon>Pectobacterium</taxon>
    </lineage>
</organism>
<dbReference type="InterPro" id="IPR036420">
    <property type="entry name" value="BRCT_dom_sf"/>
</dbReference>
<protein>
    <recommendedName>
        <fullName evidence="5">BRCT domain-containing protein</fullName>
    </recommendedName>
</protein>
<evidence type="ECO:0008006" key="5">
    <source>
        <dbReference type="Google" id="ProtNLM"/>
    </source>
</evidence>
<dbReference type="SUPFAM" id="SSF52113">
    <property type="entry name" value="BRCT domain"/>
    <property type="match status" value="1"/>
</dbReference>
<dbReference type="AlphaFoldDB" id="A0AAW3EMY5"/>
<accession>A0AAW3EMY5</accession>